<comment type="caution">
    <text evidence="2">The sequence shown here is derived from an EMBL/GenBank/DDBJ whole genome shotgun (WGS) entry which is preliminary data.</text>
</comment>
<keyword evidence="3" id="KW-1185">Reference proteome</keyword>
<gene>
    <name evidence="2" type="ORF">DYBT9623_02153</name>
</gene>
<accession>A0ABM8UPW2</accession>
<sequence>MKTMETTIYYNPDLTQIINGEEVMSPSPKLSHQRILMQLLLELAEHIKVNALGEIFTAPLDTILEEKFNVLQPDILFVSNERAAIMQDWIRGAPDMVLEIVSKGSRKLDMVIKKEIYERYGVKEYWLVFPEKALIEVHTLHLGQYQLHGSFTGEHLVQTPVFPDLNLEAKSVFPF</sequence>
<dbReference type="PANTHER" id="PTHR34107:SF4">
    <property type="entry name" value="SLL1222 PROTEIN"/>
    <property type="match status" value="1"/>
</dbReference>
<evidence type="ECO:0000313" key="2">
    <source>
        <dbReference type="EMBL" id="CAG5069417.1"/>
    </source>
</evidence>
<dbReference type="RefSeq" id="WP_215233535.1">
    <property type="nucleotide sequence ID" value="NZ_CAJRAU010000003.1"/>
</dbReference>
<feature type="domain" description="Putative restriction endonuclease" evidence="1">
    <location>
        <begin position="16"/>
        <end position="168"/>
    </location>
</feature>
<evidence type="ECO:0000313" key="3">
    <source>
        <dbReference type="Proteomes" id="UP000679725"/>
    </source>
</evidence>
<name>A0ABM8UPW2_9BACT</name>
<dbReference type="InterPro" id="IPR011335">
    <property type="entry name" value="Restrct_endonuc-II-like"/>
</dbReference>
<proteinExistence type="predicted"/>
<dbReference type="InterPro" id="IPR012296">
    <property type="entry name" value="Nuclease_put_TT1808"/>
</dbReference>
<reference evidence="2 3" key="1">
    <citation type="submission" date="2021-04" db="EMBL/GenBank/DDBJ databases">
        <authorList>
            <person name="Rodrigo-Torres L."/>
            <person name="Arahal R. D."/>
            <person name="Lucena T."/>
        </authorList>
    </citation>
    <scope>NUCLEOTIDE SEQUENCE [LARGE SCALE GENOMIC DNA]</scope>
    <source>
        <strain evidence="2 3">CECT 9623</strain>
    </source>
</reference>
<dbReference type="EMBL" id="CAJRAU010000003">
    <property type="protein sequence ID" value="CAG5069417.1"/>
    <property type="molecule type" value="Genomic_DNA"/>
</dbReference>
<dbReference type="Proteomes" id="UP000679725">
    <property type="component" value="Unassembled WGS sequence"/>
</dbReference>
<organism evidence="2 3">
    <name type="scientific">Dyadobacter linearis</name>
    <dbReference type="NCBI Taxonomy" id="2823330"/>
    <lineage>
        <taxon>Bacteria</taxon>
        <taxon>Pseudomonadati</taxon>
        <taxon>Bacteroidota</taxon>
        <taxon>Cytophagia</taxon>
        <taxon>Cytophagales</taxon>
        <taxon>Spirosomataceae</taxon>
        <taxon>Dyadobacter</taxon>
    </lineage>
</organism>
<protein>
    <recommendedName>
        <fullName evidence="1">Putative restriction endonuclease domain-containing protein</fullName>
    </recommendedName>
</protein>
<dbReference type="InterPro" id="IPR008538">
    <property type="entry name" value="Uma2"/>
</dbReference>
<evidence type="ECO:0000259" key="1">
    <source>
        <dbReference type="Pfam" id="PF05685"/>
    </source>
</evidence>
<dbReference type="PANTHER" id="PTHR34107">
    <property type="entry name" value="SLL0198 PROTEIN-RELATED"/>
    <property type="match status" value="1"/>
</dbReference>
<dbReference type="CDD" id="cd06260">
    <property type="entry name" value="DUF820-like"/>
    <property type="match status" value="1"/>
</dbReference>
<dbReference type="SUPFAM" id="SSF52980">
    <property type="entry name" value="Restriction endonuclease-like"/>
    <property type="match status" value="1"/>
</dbReference>
<dbReference type="Pfam" id="PF05685">
    <property type="entry name" value="Uma2"/>
    <property type="match status" value="1"/>
</dbReference>
<dbReference type="Gene3D" id="3.90.1570.10">
    <property type="entry name" value="tt1808, chain A"/>
    <property type="match status" value="1"/>
</dbReference>